<dbReference type="EMBL" id="LUKF01000017">
    <property type="protein sequence ID" value="KYG61064.1"/>
    <property type="molecule type" value="Genomic_DNA"/>
</dbReference>
<dbReference type="Proteomes" id="UP000075391">
    <property type="component" value="Unassembled WGS sequence"/>
</dbReference>
<evidence type="ECO:0000313" key="2">
    <source>
        <dbReference type="Proteomes" id="UP000075391"/>
    </source>
</evidence>
<dbReference type="AlphaFoldDB" id="A0A150WDB4"/>
<proteinExistence type="predicted"/>
<reference evidence="1 2" key="1">
    <citation type="submission" date="2016-03" db="EMBL/GenBank/DDBJ databases">
        <authorList>
            <person name="Ploux O."/>
        </authorList>
    </citation>
    <scope>NUCLEOTIDE SEQUENCE [LARGE SCALE GENOMIC DNA]</scope>
    <source>
        <strain evidence="1 2">BER2</strain>
    </source>
</reference>
<comment type="caution">
    <text evidence="1">The sequence shown here is derived from an EMBL/GenBank/DDBJ whole genome shotgun (WGS) entry which is preliminary data.</text>
</comment>
<dbReference type="OrthoDB" id="5289138at2"/>
<dbReference type="NCBIfam" id="TIGR02532">
    <property type="entry name" value="IV_pilin_GFxxxE"/>
    <property type="match status" value="1"/>
</dbReference>
<dbReference type="RefSeq" id="WP_063244442.1">
    <property type="nucleotide sequence ID" value="NZ_LUKF01000017.1"/>
</dbReference>
<sequence length="334" mass="37413">MMLMNKKGFTAIEVAIGIGVVAILTTAVLATQLMVTKEQVKLQTKLEDSIDTNLAERVVFSDLNAVEPSYNNLTVKDDRGLPFFDYYPDVPANLLGKKEDLERNITLKLGGRTEMFVLLQDLNAGALMNYDPVAAYDIGAVPSDFNKSATLSFSSLNKSKWVEKQRPAFWVRGRALMLDTPARLRPIRTDGSVDMKVAPRSPIFIGYVDENSLKIDATIKGLVDLKEPEFGSTLDSVDKFLRAAPSIGGGQSIVRMRAVRLIRYFLQPQEDARYVGKPANLYKSVYEDGRWSEPFLMADAVAEFHLRRDSVLKRMIYFKVKKMDKKDPTKTAGL</sequence>
<dbReference type="InterPro" id="IPR012902">
    <property type="entry name" value="N_methyl_site"/>
</dbReference>
<accession>A0A150WDB4</accession>
<name>A0A150WDB4_BDEBC</name>
<organism evidence="1 2">
    <name type="scientific">Bdellovibrio bacteriovorus</name>
    <dbReference type="NCBI Taxonomy" id="959"/>
    <lineage>
        <taxon>Bacteria</taxon>
        <taxon>Pseudomonadati</taxon>
        <taxon>Bdellovibrionota</taxon>
        <taxon>Bdellovibrionia</taxon>
        <taxon>Bdellovibrionales</taxon>
        <taxon>Pseudobdellovibrionaceae</taxon>
        <taxon>Bdellovibrio</taxon>
    </lineage>
</organism>
<protein>
    <recommendedName>
        <fullName evidence="3">Prepilin-type N-terminal cleavage/methylation domain-containing protein</fullName>
    </recommendedName>
</protein>
<gene>
    <name evidence="1" type="ORF">AZI85_08885</name>
</gene>
<evidence type="ECO:0008006" key="3">
    <source>
        <dbReference type="Google" id="ProtNLM"/>
    </source>
</evidence>
<evidence type="ECO:0000313" key="1">
    <source>
        <dbReference type="EMBL" id="KYG61064.1"/>
    </source>
</evidence>